<evidence type="ECO:0000313" key="2">
    <source>
        <dbReference type="EMBL" id="MED6174346.1"/>
    </source>
</evidence>
<keyword evidence="3" id="KW-1185">Reference proteome</keyword>
<feature type="region of interest" description="Disordered" evidence="1">
    <location>
        <begin position="225"/>
        <end position="262"/>
    </location>
</feature>
<feature type="compositionally biased region" description="Basic and acidic residues" evidence="1">
    <location>
        <begin position="235"/>
        <end position="244"/>
    </location>
</feature>
<dbReference type="Proteomes" id="UP001341840">
    <property type="component" value="Unassembled WGS sequence"/>
</dbReference>
<protein>
    <submittedName>
        <fullName evidence="2">Uncharacterized protein</fullName>
    </submittedName>
</protein>
<feature type="compositionally biased region" description="Polar residues" evidence="1">
    <location>
        <begin position="246"/>
        <end position="259"/>
    </location>
</feature>
<gene>
    <name evidence="2" type="ORF">PIB30_068191</name>
</gene>
<feature type="compositionally biased region" description="Polar residues" evidence="1">
    <location>
        <begin position="7"/>
        <end position="20"/>
    </location>
</feature>
<proteinExistence type="predicted"/>
<sequence length="368" mass="39924">MEDEQTNPEFQVQIQQNSDPEFQEQESETQIQQNSNSEMKNQTPEFESDEGDVAEITDPENSSEINEDKLEIQYSDSTILECETAATQIPEFKKSTKLKLNSKSYTRSQFQRQYKEDEHTLEEMHKLAGDVTGSFTAGSVGEWSVLARVAVTHEPPPELPDLYSNAVKDGATTTEMVIALAMSCTPENLKKVKIGVRSGVEDGVVVKGKVKDNGAYAVEVGDEARTSAEVGASAKENDRRRAEYSEAQNHNGRTTQPRSNVAEGAHGFGCPCLIVAKPQPLMAAVFPWDREEATRTVVSDAPETTEVTMDVAEERAVANLVRARAGVAQRPPSNPPHLIPVTVVLGEAAAAVANSGFTGASPEVAGVM</sequence>
<feature type="compositionally biased region" description="Polar residues" evidence="1">
    <location>
        <begin position="28"/>
        <end position="45"/>
    </location>
</feature>
<reference evidence="2 3" key="1">
    <citation type="journal article" date="2023" name="Plants (Basel)">
        <title>Bridging the Gap: Combining Genomics and Transcriptomics Approaches to Understand Stylosanthes scabra, an Orphan Legume from the Brazilian Caatinga.</title>
        <authorList>
            <person name="Ferreira-Neto J.R.C."/>
            <person name="da Silva M.D."/>
            <person name="Binneck E."/>
            <person name="de Melo N.F."/>
            <person name="da Silva R.H."/>
            <person name="de Melo A.L.T.M."/>
            <person name="Pandolfi V."/>
            <person name="Bustamante F.O."/>
            <person name="Brasileiro-Vidal A.C."/>
            <person name="Benko-Iseppon A.M."/>
        </authorList>
    </citation>
    <scope>NUCLEOTIDE SEQUENCE [LARGE SCALE GENOMIC DNA]</scope>
    <source>
        <tissue evidence="2">Leaves</tissue>
    </source>
</reference>
<feature type="compositionally biased region" description="Acidic residues" evidence="1">
    <location>
        <begin position="46"/>
        <end position="58"/>
    </location>
</feature>
<comment type="caution">
    <text evidence="2">The sequence shown here is derived from an EMBL/GenBank/DDBJ whole genome shotgun (WGS) entry which is preliminary data.</text>
</comment>
<dbReference type="EMBL" id="JASCZI010151761">
    <property type="protein sequence ID" value="MED6174346.1"/>
    <property type="molecule type" value="Genomic_DNA"/>
</dbReference>
<evidence type="ECO:0000313" key="3">
    <source>
        <dbReference type="Proteomes" id="UP001341840"/>
    </source>
</evidence>
<name>A0ABU6VL85_9FABA</name>
<accession>A0ABU6VL85</accession>
<feature type="region of interest" description="Disordered" evidence="1">
    <location>
        <begin position="1"/>
        <end position="68"/>
    </location>
</feature>
<evidence type="ECO:0000256" key="1">
    <source>
        <dbReference type="SAM" id="MobiDB-lite"/>
    </source>
</evidence>
<organism evidence="2 3">
    <name type="scientific">Stylosanthes scabra</name>
    <dbReference type="NCBI Taxonomy" id="79078"/>
    <lineage>
        <taxon>Eukaryota</taxon>
        <taxon>Viridiplantae</taxon>
        <taxon>Streptophyta</taxon>
        <taxon>Embryophyta</taxon>
        <taxon>Tracheophyta</taxon>
        <taxon>Spermatophyta</taxon>
        <taxon>Magnoliopsida</taxon>
        <taxon>eudicotyledons</taxon>
        <taxon>Gunneridae</taxon>
        <taxon>Pentapetalae</taxon>
        <taxon>rosids</taxon>
        <taxon>fabids</taxon>
        <taxon>Fabales</taxon>
        <taxon>Fabaceae</taxon>
        <taxon>Papilionoideae</taxon>
        <taxon>50 kb inversion clade</taxon>
        <taxon>dalbergioids sensu lato</taxon>
        <taxon>Dalbergieae</taxon>
        <taxon>Pterocarpus clade</taxon>
        <taxon>Stylosanthes</taxon>
    </lineage>
</organism>